<evidence type="ECO:0000313" key="3">
    <source>
        <dbReference type="EMBL" id="KAI7742704.1"/>
    </source>
</evidence>
<comment type="caution">
    <text evidence="3">The sequence shown here is derived from an EMBL/GenBank/DDBJ whole genome shotgun (WGS) entry which is preliminary data.</text>
</comment>
<feature type="region of interest" description="Disordered" evidence="1">
    <location>
        <begin position="129"/>
        <end position="157"/>
    </location>
</feature>
<dbReference type="PANTHER" id="PTHR31132:SF25">
    <property type="entry name" value="DNA OXIDATIVE DEMETHYLASE"/>
    <property type="match status" value="1"/>
</dbReference>
<feature type="region of interest" description="Disordered" evidence="1">
    <location>
        <begin position="18"/>
        <end position="38"/>
    </location>
</feature>
<dbReference type="EMBL" id="JAMZMK010007930">
    <property type="protein sequence ID" value="KAI7742704.1"/>
    <property type="molecule type" value="Genomic_DNA"/>
</dbReference>
<organism evidence="3 4">
    <name type="scientific">Ambrosia artemisiifolia</name>
    <name type="common">Common ragweed</name>
    <dbReference type="NCBI Taxonomy" id="4212"/>
    <lineage>
        <taxon>Eukaryota</taxon>
        <taxon>Viridiplantae</taxon>
        <taxon>Streptophyta</taxon>
        <taxon>Embryophyta</taxon>
        <taxon>Tracheophyta</taxon>
        <taxon>Spermatophyta</taxon>
        <taxon>Magnoliopsida</taxon>
        <taxon>eudicotyledons</taxon>
        <taxon>Gunneridae</taxon>
        <taxon>Pentapetalae</taxon>
        <taxon>asterids</taxon>
        <taxon>campanulids</taxon>
        <taxon>Asterales</taxon>
        <taxon>Asteraceae</taxon>
        <taxon>Asteroideae</taxon>
        <taxon>Heliantheae alliance</taxon>
        <taxon>Heliantheae</taxon>
        <taxon>Ambrosia</taxon>
    </lineage>
</organism>
<feature type="domain" description="DUF4057" evidence="2">
    <location>
        <begin position="106"/>
        <end position="154"/>
    </location>
</feature>
<evidence type="ECO:0000259" key="2">
    <source>
        <dbReference type="Pfam" id="PF13266"/>
    </source>
</evidence>
<keyword evidence="4" id="KW-1185">Reference proteome</keyword>
<dbReference type="AlphaFoldDB" id="A0AAD5GIR7"/>
<dbReference type="Pfam" id="PF13266">
    <property type="entry name" value="DUF4057"/>
    <property type="match status" value="1"/>
</dbReference>
<accession>A0AAD5GIR7</accession>
<gene>
    <name evidence="3" type="ORF">M8C21_020711</name>
</gene>
<dbReference type="InterPro" id="IPR025131">
    <property type="entry name" value="DUF4057"/>
</dbReference>
<evidence type="ECO:0000256" key="1">
    <source>
        <dbReference type="SAM" id="MobiDB-lite"/>
    </source>
</evidence>
<proteinExistence type="predicted"/>
<reference evidence="3" key="1">
    <citation type="submission" date="2022-06" db="EMBL/GenBank/DDBJ databases">
        <title>Uncovering the hologenomic basis of an extraordinary plant invasion.</title>
        <authorList>
            <person name="Bieker V.C."/>
            <person name="Martin M.D."/>
            <person name="Gilbert T."/>
            <person name="Hodgins K."/>
            <person name="Battlay P."/>
            <person name="Petersen B."/>
            <person name="Wilson J."/>
        </authorList>
    </citation>
    <scope>NUCLEOTIDE SEQUENCE</scope>
    <source>
        <strain evidence="3">AA19_3_7</strain>
        <tissue evidence="3">Leaf</tissue>
    </source>
</reference>
<dbReference type="PANTHER" id="PTHR31132">
    <property type="entry name" value="N-LYSINE METHYLTRANSFERASE"/>
    <property type="match status" value="1"/>
</dbReference>
<name>A0AAD5GIR7_AMBAR</name>
<evidence type="ECO:0000313" key="4">
    <source>
        <dbReference type="Proteomes" id="UP001206925"/>
    </source>
</evidence>
<feature type="compositionally biased region" description="Basic and acidic residues" evidence="1">
    <location>
        <begin position="136"/>
        <end position="145"/>
    </location>
</feature>
<protein>
    <recommendedName>
        <fullName evidence="2">DUF4057 domain-containing protein</fullName>
    </recommendedName>
</protein>
<sequence length="157" mass="16654">MWSTMIKSIFNEQTARPPKNWPMMVKRKQGGKGGKTPTRSVATPDIVMIIGTIFIEGEVVAGARLGMAGIEVIAIEAGVVAIVQIMIEPMAGLVMMMSVGGEVGPLKGEEVPASTEKHRSSAKVREMSGNNIFADGKAESRDHLGGVRKPPGNISLV</sequence>
<dbReference type="Proteomes" id="UP001206925">
    <property type="component" value="Unassembled WGS sequence"/>
</dbReference>